<dbReference type="GO" id="GO:0006465">
    <property type="term" value="P:signal peptide processing"/>
    <property type="evidence" value="ECO:0007669"/>
    <property type="project" value="TreeGrafter"/>
</dbReference>
<feature type="transmembrane region" description="Helical" evidence="9">
    <location>
        <begin position="244"/>
        <end position="262"/>
    </location>
</feature>
<evidence type="ECO:0000256" key="9">
    <source>
        <dbReference type="SAM" id="Phobius"/>
    </source>
</evidence>
<comment type="subcellular location">
    <subcellularLocation>
        <location evidence="1">Endoplasmic reticulum membrane</location>
        <topology evidence="1">Multi-pass membrane protein</topology>
    </subcellularLocation>
</comment>
<accession>A0A2A9PDC6</accession>
<keyword evidence="11" id="KW-1185">Reference proteome</keyword>
<keyword evidence="4" id="KW-0378">Hydrolase</keyword>
<keyword evidence="3 9" id="KW-0812">Transmembrane</keyword>
<evidence type="ECO:0000256" key="4">
    <source>
        <dbReference type="ARBA" id="ARBA00022801"/>
    </source>
</evidence>
<dbReference type="AlphaFoldDB" id="A0A2A9PDC6"/>
<feature type="transmembrane region" description="Helical" evidence="9">
    <location>
        <begin position="335"/>
        <end position="353"/>
    </location>
</feature>
<evidence type="ECO:0000256" key="5">
    <source>
        <dbReference type="ARBA" id="ARBA00022824"/>
    </source>
</evidence>
<evidence type="ECO:0000256" key="7">
    <source>
        <dbReference type="ARBA" id="ARBA00023136"/>
    </source>
</evidence>
<dbReference type="PANTHER" id="PTHR12174:SF23">
    <property type="entry name" value="MINOR HISTOCOMPATIBILITY ANTIGEN H13"/>
    <property type="match status" value="1"/>
</dbReference>
<feature type="transmembrane region" description="Helical" evidence="9">
    <location>
        <begin position="465"/>
        <end position="483"/>
    </location>
</feature>
<protein>
    <submittedName>
        <fullName evidence="10">Uncharacterized protein</fullName>
    </submittedName>
</protein>
<feature type="region of interest" description="Disordered" evidence="8">
    <location>
        <begin position="52"/>
        <end position="74"/>
    </location>
</feature>
<evidence type="ECO:0000256" key="2">
    <source>
        <dbReference type="ARBA" id="ARBA00006859"/>
    </source>
</evidence>
<comment type="caution">
    <text evidence="10">The sequence shown here is derived from an EMBL/GenBank/DDBJ whole genome shotgun (WGS) entry which is preliminary data.</text>
</comment>
<evidence type="ECO:0000256" key="6">
    <source>
        <dbReference type="ARBA" id="ARBA00022989"/>
    </source>
</evidence>
<evidence type="ECO:0000256" key="3">
    <source>
        <dbReference type="ARBA" id="ARBA00022692"/>
    </source>
</evidence>
<evidence type="ECO:0000256" key="8">
    <source>
        <dbReference type="SAM" id="MobiDB-lite"/>
    </source>
</evidence>
<dbReference type="Pfam" id="PF04258">
    <property type="entry name" value="Peptidase_A22B"/>
    <property type="match status" value="1"/>
</dbReference>
<keyword evidence="6 9" id="KW-1133">Transmembrane helix</keyword>
<dbReference type="STRING" id="268505.A0A2A9PDC6"/>
<organism evidence="10 11">
    <name type="scientific">Ophiocordyceps unilateralis</name>
    <name type="common">Zombie-ant fungus</name>
    <name type="synonym">Torrubia unilateralis</name>
    <dbReference type="NCBI Taxonomy" id="268505"/>
    <lineage>
        <taxon>Eukaryota</taxon>
        <taxon>Fungi</taxon>
        <taxon>Dikarya</taxon>
        <taxon>Ascomycota</taxon>
        <taxon>Pezizomycotina</taxon>
        <taxon>Sordariomycetes</taxon>
        <taxon>Hypocreomycetidae</taxon>
        <taxon>Hypocreales</taxon>
        <taxon>Ophiocordycipitaceae</taxon>
        <taxon>Ophiocordyceps</taxon>
    </lineage>
</organism>
<sequence length="594" mass="64674">MSAEPLAPMEAPASTSPLAFLQERHFLLLELKLLAGAVGIIYVGAHAALRRPPSASPVKRDSKKADEEDDGPVSQGLELSDAIAFPLMAAAMLIGLYYLIQWLQDPALLNKMLRSYMSAMSLASLTTLFAHGLDVLSSAIFPTWWRGGDGLLRRADQRACAVVVCDDGGNAFVDGKLDDADKAIVAGKFDTLPRQGPLPGFLGLLTRSARARRLVWAVRGVLTRRWVARFFVHGVVDDKTSIKFSHIMGLLLSAATAVVYFWTSSPLLSNLLGYSLCYGSFLILSPTDLLTGSLVLVGLFVYDIVMVFYTPYMLTVATQLDVPIKLTFQSAARKSMLGLGDIVLPGMLMGWALRLDLYLHYLRKVKYESAELKVIERDASSGEIVSRTETKHKEVKARYANVKGRWGDALWTRGLLFLSSPRQLPVELAAASFRKTYFHATVAGYTLGLAVTMAMLLVFEKGQPALLYLVPGVLGSLMVTAWARGEMGDVWKYSEDGSLDTVDVVVDLDAEGRVVKTVGKAEDGVVDTTRDKDKDGSSKKDGDGKDGSRKKDDDGKDGSRKKDDNGKDGGGGRDKGRQIMLLSLEAASDCKEDD</sequence>
<comment type="similarity">
    <text evidence="2">Belongs to the peptidase A22B family.</text>
</comment>
<feature type="transmembrane region" description="Helical" evidence="9">
    <location>
        <begin position="120"/>
        <end position="145"/>
    </location>
</feature>
<reference evidence="10 11" key="1">
    <citation type="journal article" date="2015" name="BMC Genomics">
        <title>Gene expression during zombie ant biting behavior reflects the complexity underlying fungal parasitic behavioral manipulation.</title>
        <authorList>
            <person name="de Bekker C."/>
            <person name="Ohm R.A."/>
            <person name="Loreto R.G."/>
            <person name="Sebastian A."/>
            <person name="Albert I."/>
            <person name="Merrow M."/>
            <person name="Brachmann A."/>
            <person name="Hughes D.P."/>
        </authorList>
    </citation>
    <scope>NUCLEOTIDE SEQUENCE [LARGE SCALE GENOMIC DNA]</scope>
    <source>
        <strain evidence="10 11">SC16a</strain>
    </source>
</reference>
<name>A0A2A9PDC6_OPHUN</name>
<evidence type="ECO:0000313" key="10">
    <source>
        <dbReference type="EMBL" id="PFH59399.1"/>
    </source>
</evidence>
<dbReference type="GO" id="GO:0098553">
    <property type="term" value="C:lumenal side of endoplasmic reticulum membrane"/>
    <property type="evidence" value="ECO:0007669"/>
    <property type="project" value="TreeGrafter"/>
</dbReference>
<dbReference type="PANTHER" id="PTHR12174">
    <property type="entry name" value="SIGNAL PEPTIDE PEPTIDASE"/>
    <property type="match status" value="1"/>
</dbReference>
<dbReference type="Proteomes" id="UP000037136">
    <property type="component" value="Unassembled WGS sequence"/>
</dbReference>
<dbReference type="InterPro" id="IPR007369">
    <property type="entry name" value="Peptidase_A22B_SPP"/>
</dbReference>
<dbReference type="SMART" id="SM00730">
    <property type="entry name" value="PSN"/>
    <property type="match status" value="1"/>
</dbReference>
<feature type="transmembrane region" description="Helical" evidence="9">
    <location>
        <begin position="294"/>
        <end position="315"/>
    </location>
</feature>
<feature type="region of interest" description="Disordered" evidence="8">
    <location>
        <begin position="527"/>
        <end position="579"/>
    </location>
</feature>
<evidence type="ECO:0000256" key="1">
    <source>
        <dbReference type="ARBA" id="ARBA00004477"/>
    </source>
</evidence>
<feature type="transmembrane region" description="Helical" evidence="9">
    <location>
        <begin position="82"/>
        <end position="100"/>
    </location>
</feature>
<feature type="transmembrane region" description="Helical" evidence="9">
    <location>
        <begin position="26"/>
        <end position="49"/>
    </location>
</feature>
<dbReference type="InterPro" id="IPR006639">
    <property type="entry name" value="Preselin/SPP"/>
</dbReference>
<feature type="compositionally biased region" description="Basic and acidic residues" evidence="8">
    <location>
        <begin position="527"/>
        <end position="577"/>
    </location>
</feature>
<dbReference type="GO" id="GO:0042500">
    <property type="term" value="F:aspartic endopeptidase activity, intramembrane cleaving"/>
    <property type="evidence" value="ECO:0007669"/>
    <property type="project" value="InterPro"/>
</dbReference>
<feature type="transmembrane region" description="Helical" evidence="9">
    <location>
        <begin position="437"/>
        <end position="459"/>
    </location>
</feature>
<dbReference type="GO" id="GO:0033619">
    <property type="term" value="P:membrane protein proteolysis"/>
    <property type="evidence" value="ECO:0007669"/>
    <property type="project" value="TreeGrafter"/>
</dbReference>
<evidence type="ECO:0000313" key="11">
    <source>
        <dbReference type="Proteomes" id="UP000037136"/>
    </source>
</evidence>
<feature type="transmembrane region" description="Helical" evidence="9">
    <location>
        <begin position="268"/>
        <end position="287"/>
    </location>
</feature>
<proteinExistence type="inferred from homology"/>
<dbReference type="GO" id="GO:0098554">
    <property type="term" value="C:cytoplasmic side of endoplasmic reticulum membrane"/>
    <property type="evidence" value="ECO:0007669"/>
    <property type="project" value="TreeGrafter"/>
</dbReference>
<keyword evidence="7 9" id="KW-0472">Membrane</keyword>
<dbReference type="EMBL" id="LAZP02000202">
    <property type="protein sequence ID" value="PFH59399.1"/>
    <property type="molecule type" value="Genomic_DNA"/>
</dbReference>
<reference evidence="10 11" key="2">
    <citation type="journal article" date="2017" name="Sci. Rep.">
        <title>Ant-infecting Ophiocordyceps genomes reveal a high diversity of potential behavioral manipulation genes and a possible major role for enterotoxins.</title>
        <authorList>
            <person name="de Bekker C."/>
            <person name="Ohm R.A."/>
            <person name="Evans H.C."/>
            <person name="Brachmann A."/>
            <person name="Hughes D.P."/>
        </authorList>
    </citation>
    <scope>NUCLEOTIDE SEQUENCE [LARGE SCALE GENOMIC DNA]</scope>
    <source>
        <strain evidence="10 11">SC16a</strain>
    </source>
</reference>
<dbReference type="OrthoDB" id="29661at2759"/>
<gene>
    <name evidence="10" type="ORF">XA68_12429</name>
</gene>
<keyword evidence="5" id="KW-0256">Endoplasmic reticulum</keyword>